<dbReference type="PROSITE" id="PS51194">
    <property type="entry name" value="HELICASE_CTER"/>
    <property type="match status" value="1"/>
</dbReference>
<dbReference type="InterPro" id="IPR011545">
    <property type="entry name" value="DEAD/DEAH_box_helicase_dom"/>
</dbReference>
<feature type="domain" description="Helicase C-terminal" evidence="10">
    <location>
        <begin position="582"/>
        <end position="744"/>
    </location>
</feature>
<evidence type="ECO:0000256" key="7">
    <source>
        <dbReference type="RuleBase" id="RU365068"/>
    </source>
</evidence>
<dbReference type="EMBL" id="KZ772805">
    <property type="protein sequence ID" value="PTQ29849.1"/>
    <property type="molecule type" value="Genomic_DNA"/>
</dbReference>
<keyword evidence="3 7" id="KW-0347">Helicase</keyword>
<dbReference type="PROSITE" id="PS51192">
    <property type="entry name" value="HELICASE_ATP_BIND_1"/>
    <property type="match status" value="1"/>
</dbReference>
<accession>A0A2R6W7M1</accession>
<sequence>MTKGGKNSIKSGLQKKGTKLPWQRKSGWRNVTPGSESLSLLVGNEEGGFFSLEEFDGDDFENFDVNGELIEQAEAPEVPEAAIQVEESSRKRKKSKATESQATADADHGSAEVEAVVLQGKIPKERKPKKKRKLKERKDKSVVVTDAGSPDVAVRSDTEGENTVSEVTDEETTAEPRLKKKRKARIGSKARRAKKRDQESATQVSGATVVSSEREDTIDTCSLAKSPSVQEEDLSEPVGVVPKAVKDAKVSKKRKMVKEVEDPDTDCDETASAAADEPIDEDFDTSAWAQMRLHPLLEKAIKNLKFKEPTPIQQECIPAAAHRGKDVIGAAETGSGKTLAFGLPILQRLLEEKDKAEHSLAPSEDDAETTTKKNRSVGPLRALIVSPTRELALQICDHLKAAAKWTDINIVPIVGGMATPKQQRLLSYKPEIVVGTPGRLWELMSNGESHLLELHSLSFFVLDEADRMVEKGHFKELQSIIDALPSTQSKSAEEEEYSNVEGVDGVGADVDIPKTRKRRQTLVFSATLALPPNFKNKLKISNQGSKPFMKSLDSVAALSERAGVSYKAAIVDLTSTSIVAKTLTECLVECREEDKDLYMYYLLKIHGGGRTIVFCTSISALRRISAILKILQLPVHPLHAQMQQKQRLKAMDRFRSSQDCILVATDVAARGLDVPGIRTVIHYQLPHSAEIYVHRSGRTARASTDGCSIALVSPSDKAKYATLCRALSRPDGFNNFPVNMAYVPACKKRVDLAVKVDKLMRKNAQSKAAHAWLARSAEEMELDMQESEDEDEPRGRGSSLTKGESAQLKAVQKELNEMLSQPVKPKAFSNRYITGAGMTPFVTKQLQEYALAMSKSGSGAKGAAGKATSKSKLVVIGQERMDPLEVMRLSAAETTVKPRGKPGKRRRV</sequence>
<reference evidence="13" key="1">
    <citation type="journal article" date="2017" name="Cell">
        <title>Insights into land plant evolution garnered from the Marchantia polymorpha genome.</title>
        <authorList>
            <person name="Bowman J.L."/>
            <person name="Kohchi T."/>
            <person name="Yamato K.T."/>
            <person name="Jenkins J."/>
            <person name="Shu S."/>
            <person name="Ishizaki K."/>
            <person name="Yamaoka S."/>
            <person name="Nishihama R."/>
            <person name="Nakamura Y."/>
            <person name="Berger F."/>
            <person name="Adam C."/>
            <person name="Aki S.S."/>
            <person name="Althoff F."/>
            <person name="Araki T."/>
            <person name="Arteaga-Vazquez M.A."/>
            <person name="Balasubrmanian S."/>
            <person name="Barry K."/>
            <person name="Bauer D."/>
            <person name="Boehm C.R."/>
            <person name="Briginshaw L."/>
            <person name="Caballero-Perez J."/>
            <person name="Catarino B."/>
            <person name="Chen F."/>
            <person name="Chiyoda S."/>
            <person name="Chovatia M."/>
            <person name="Davies K.M."/>
            <person name="Delmans M."/>
            <person name="Demura T."/>
            <person name="Dierschke T."/>
            <person name="Dolan L."/>
            <person name="Dorantes-Acosta A.E."/>
            <person name="Eklund D.M."/>
            <person name="Florent S.N."/>
            <person name="Flores-Sandoval E."/>
            <person name="Fujiyama A."/>
            <person name="Fukuzawa H."/>
            <person name="Galik B."/>
            <person name="Grimanelli D."/>
            <person name="Grimwood J."/>
            <person name="Grossniklaus U."/>
            <person name="Hamada T."/>
            <person name="Haseloff J."/>
            <person name="Hetherington A.J."/>
            <person name="Higo A."/>
            <person name="Hirakawa Y."/>
            <person name="Hundley H.N."/>
            <person name="Ikeda Y."/>
            <person name="Inoue K."/>
            <person name="Inoue S.I."/>
            <person name="Ishida S."/>
            <person name="Jia Q."/>
            <person name="Kakita M."/>
            <person name="Kanazawa T."/>
            <person name="Kawai Y."/>
            <person name="Kawashima T."/>
            <person name="Kennedy M."/>
            <person name="Kinose K."/>
            <person name="Kinoshita T."/>
            <person name="Kohara Y."/>
            <person name="Koide E."/>
            <person name="Komatsu K."/>
            <person name="Kopischke S."/>
            <person name="Kubo M."/>
            <person name="Kyozuka J."/>
            <person name="Lagercrantz U."/>
            <person name="Lin S.S."/>
            <person name="Lindquist E."/>
            <person name="Lipzen A.M."/>
            <person name="Lu C.W."/>
            <person name="De Luna E."/>
            <person name="Martienssen R.A."/>
            <person name="Minamino N."/>
            <person name="Mizutani M."/>
            <person name="Mizutani M."/>
            <person name="Mochizuki N."/>
            <person name="Monte I."/>
            <person name="Mosher R."/>
            <person name="Nagasaki H."/>
            <person name="Nakagami H."/>
            <person name="Naramoto S."/>
            <person name="Nishitani K."/>
            <person name="Ohtani M."/>
            <person name="Okamoto T."/>
            <person name="Okumura M."/>
            <person name="Phillips J."/>
            <person name="Pollak B."/>
            <person name="Reinders A."/>
            <person name="Rovekamp M."/>
            <person name="Sano R."/>
            <person name="Sawa S."/>
            <person name="Schmid M.W."/>
            <person name="Shirakawa M."/>
            <person name="Solano R."/>
            <person name="Spunde A."/>
            <person name="Suetsugu N."/>
            <person name="Sugano S."/>
            <person name="Sugiyama A."/>
            <person name="Sun R."/>
            <person name="Suzuki Y."/>
            <person name="Takenaka M."/>
            <person name="Takezawa D."/>
            <person name="Tomogane H."/>
            <person name="Tsuzuki M."/>
            <person name="Ueda T."/>
            <person name="Umeda M."/>
            <person name="Ward J.M."/>
            <person name="Watanabe Y."/>
            <person name="Yazaki K."/>
            <person name="Yokoyama R."/>
            <person name="Yoshitake Y."/>
            <person name="Yotsui I."/>
            <person name="Zachgo S."/>
            <person name="Schmutz J."/>
        </authorList>
    </citation>
    <scope>NUCLEOTIDE SEQUENCE [LARGE SCALE GENOMIC DNA]</scope>
    <source>
        <strain evidence="13">Tak-1</strain>
    </source>
</reference>
<feature type="region of interest" description="Disordered" evidence="8">
    <location>
        <begin position="780"/>
        <end position="806"/>
    </location>
</feature>
<evidence type="ECO:0000313" key="13">
    <source>
        <dbReference type="Proteomes" id="UP000244005"/>
    </source>
</evidence>
<dbReference type="PANTHER" id="PTHR24031">
    <property type="entry name" value="RNA HELICASE"/>
    <property type="match status" value="1"/>
</dbReference>
<dbReference type="SUPFAM" id="SSF52540">
    <property type="entry name" value="P-loop containing nucleoside triphosphate hydrolases"/>
    <property type="match status" value="1"/>
</dbReference>
<dbReference type="GO" id="GO:0005524">
    <property type="term" value="F:ATP binding"/>
    <property type="evidence" value="ECO:0007669"/>
    <property type="project" value="UniProtKB-UniRule"/>
</dbReference>
<feature type="region of interest" description="Disordered" evidence="8">
    <location>
        <begin position="68"/>
        <end position="271"/>
    </location>
</feature>
<dbReference type="InterPro" id="IPR001650">
    <property type="entry name" value="Helicase_C-like"/>
</dbReference>
<feature type="region of interest" description="Disordered" evidence="8">
    <location>
        <begin position="1"/>
        <end position="35"/>
    </location>
</feature>
<proteinExistence type="inferred from homology"/>
<feature type="domain" description="DEAD-box RNA helicase Q" evidence="11">
    <location>
        <begin position="286"/>
        <end position="314"/>
    </location>
</feature>
<comment type="function">
    <text evidence="7">RNA helicase.</text>
</comment>
<comment type="similarity">
    <text evidence="7">Belongs to the DEAD box helicase family.</text>
</comment>
<keyword evidence="1 7" id="KW-0547">Nucleotide-binding</keyword>
<evidence type="ECO:0000259" key="10">
    <source>
        <dbReference type="PROSITE" id="PS51194"/>
    </source>
</evidence>
<evidence type="ECO:0000256" key="4">
    <source>
        <dbReference type="ARBA" id="ARBA00022840"/>
    </source>
</evidence>
<dbReference type="SMART" id="SM00487">
    <property type="entry name" value="DEXDc"/>
    <property type="match status" value="1"/>
</dbReference>
<dbReference type="InterPro" id="IPR014014">
    <property type="entry name" value="RNA_helicase_DEAD_Q_motif"/>
</dbReference>
<dbReference type="PROSITE" id="PS51195">
    <property type="entry name" value="Q_MOTIF"/>
    <property type="match status" value="1"/>
</dbReference>
<dbReference type="CDD" id="cd18787">
    <property type="entry name" value="SF2_C_DEAD"/>
    <property type="match status" value="1"/>
</dbReference>
<evidence type="ECO:0000256" key="2">
    <source>
        <dbReference type="ARBA" id="ARBA00022801"/>
    </source>
</evidence>
<dbReference type="OrthoDB" id="4310724at2759"/>
<dbReference type="GO" id="GO:0003724">
    <property type="term" value="F:RNA helicase activity"/>
    <property type="evidence" value="ECO:0007669"/>
    <property type="project" value="UniProtKB-EC"/>
</dbReference>
<dbReference type="Gramene" id="Mp5g03860.1">
    <property type="protein sequence ID" value="Mp5g03860.1.cds"/>
    <property type="gene ID" value="Mp5g03860"/>
</dbReference>
<evidence type="ECO:0000259" key="11">
    <source>
        <dbReference type="PROSITE" id="PS51195"/>
    </source>
</evidence>
<reference evidence="12" key="2">
    <citation type="submission" date="2017-12" db="EMBL/GenBank/DDBJ databases">
        <title>WGS assembly of Marchantia polymorpha.</title>
        <authorList>
            <person name="Bowman J.L."/>
            <person name="Kohchi T."/>
            <person name="Yamato K.T."/>
            <person name="Jenkins J."/>
            <person name="Shu S."/>
            <person name="Ishizaki K."/>
            <person name="Yamaoka S."/>
            <person name="Nishihama R."/>
            <person name="Nakamura Y."/>
            <person name="Berger F."/>
            <person name="Adam C."/>
            <person name="Aki S.S."/>
            <person name="Althoff F."/>
            <person name="Araki T."/>
            <person name="Arteaga-Vazquez M.A."/>
            <person name="Balasubrmanian S."/>
            <person name="Bauer D."/>
            <person name="Boehm C.R."/>
            <person name="Briginshaw L."/>
            <person name="Caballero-Perez J."/>
            <person name="Catarino B."/>
            <person name="Chen F."/>
            <person name="Chiyoda S."/>
            <person name="Chovatia M."/>
            <person name="Davies K.M."/>
            <person name="Delmans M."/>
            <person name="Demura T."/>
            <person name="Dierschke T."/>
            <person name="Dolan L."/>
            <person name="Dorantes-Acosta A.E."/>
            <person name="Eklund D.M."/>
            <person name="Florent S.N."/>
            <person name="Flores-Sandoval E."/>
            <person name="Fujiyama A."/>
            <person name="Fukuzawa H."/>
            <person name="Galik B."/>
            <person name="Grimanelli D."/>
            <person name="Grimwood J."/>
            <person name="Grossniklaus U."/>
            <person name="Hamada T."/>
            <person name="Haseloff J."/>
            <person name="Hetherington A.J."/>
            <person name="Higo A."/>
            <person name="Hirakawa Y."/>
            <person name="Hundley H.N."/>
            <person name="Ikeda Y."/>
            <person name="Inoue K."/>
            <person name="Inoue S."/>
            <person name="Ishida S."/>
            <person name="Jia Q."/>
            <person name="Kakita M."/>
            <person name="Kanazawa T."/>
            <person name="Kawai Y."/>
            <person name="Kawashima T."/>
            <person name="Kennedy M."/>
            <person name="Kinose K."/>
            <person name="Kinoshita T."/>
            <person name="Kohara Y."/>
            <person name="Koide E."/>
            <person name="Komatsu K."/>
            <person name="Kopischke S."/>
            <person name="Kubo M."/>
            <person name="Kyozuka J."/>
            <person name="Lagercrantz U."/>
            <person name="Lin S.S."/>
            <person name="Lindquist E."/>
            <person name="Lipzen A.M."/>
            <person name="Lu C."/>
            <person name="Luna E.D."/>
            <person name="Martienssen R.A."/>
            <person name="Minamino N."/>
            <person name="Mizutani M."/>
            <person name="Mizutani M."/>
            <person name="Mochizuki N."/>
            <person name="Monte I."/>
            <person name="Mosher R."/>
            <person name="Nagasaki H."/>
            <person name="Nakagami H."/>
            <person name="Naramoto S."/>
            <person name="Nishitani K."/>
            <person name="Ohtani M."/>
            <person name="Okamoto T."/>
            <person name="Okumura M."/>
            <person name="Phillips J."/>
            <person name="Pollak B."/>
            <person name="Reinders A."/>
            <person name="Roevekamp M."/>
            <person name="Sano R."/>
            <person name="Sawa S."/>
            <person name="Schmid M.W."/>
            <person name="Shirakawa M."/>
            <person name="Solano R."/>
            <person name="Spunde A."/>
            <person name="Suetsugu N."/>
            <person name="Sugano S."/>
            <person name="Sugiyama A."/>
            <person name="Sun R."/>
            <person name="Suzuki Y."/>
            <person name="Takenaka M."/>
            <person name="Takezawa D."/>
            <person name="Tomogane H."/>
            <person name="Tsuzuki M."/>
            <person name="Ueda T."/>
            <person name="Umeda M."/>
            <person name="Ward J.M."/>
            <person name="Watanabe Y."/>
            <person name="Yazaki K."/>
            <person name="Yokoyama R."/>
            <person name="Yoshitake Y."/>
            <person name="Yotsui I."/>
            <person name="Zachgo S."/>
            <person name="Schmutz J."/>
        </authorList>
    </citation>
    <scope>NUCLEOTIDE SEQUENCE [LARGE SCALE GENOMIC DNA]</scope>
    <source>
        <strain evidence="12">Tak-1</strain>
    </source>
</reference>
<dbReference type="Proteomes" id="UP000244005">
    <property type="component" value="Unassembled WGS sequence"/>
</dbReference>
<comment type="catalytic activity">
    <reaction evidence="7">
        <text>ATP + H2O = ADP + phosphate + H(+)</text>
        <dbReference type="Rhea" id="RHEA:13065"/>
        <dbReference type="ChEBI" id="CHEBI:15377"/>
        <dbReference type="ChEBI" id="CHEBI:15378"/>
        <dbReference type="ChEBI" id="CHEBI:30616"/>
        <dbReference type="ChEBI" id="CHEBI:43474"/>
        <dbReference type="ChEBI" id="CHEBI:456216"/>
        <dbReference type="EC" id="3.6.4.13"/>
    </reaction>
</comment>
<evidence type="ECO:0000259" key="9">
    <source>
        <dbReference type="PROSITE" id="PS51192"/>
    </source>
</evidence>
<feature type="short sequence motif" description="Q motif" evidence="6">
    <location>
        <begin position="286"/>
        <end position="314"/>
    </location>
</feature>
<keyword evidence="2 7" id="KW-0378">Hydrolase</keyword>
<evidence type="ECO:0000256" key="3">
    <source>
        <dbReference type="ARBA" id="ARBA00022806"/>
    </source>
</evidence>
<dbReference type="InterPro" id="IPR014001">
    <property type="entry name" value="Helicase_ATP-bd"/>
</dbReference>
<organism evidence="12 13">
    <name type="scientific">Marchantia polymorpha</name>
    <name type="common">Common liverwort</name>
    <name type="synonym">Marchantia aquatica</name>
    <dbReference type="NCBI Taxonomy" id="3197"/>
    <lineage>
        <taxon>Eukaryota</taxon>
        <taxon>Viridiplantae</taxon>
        <taxon>Streptophyta</taxon>
        <taxon>Embryophyta</taxon>
        <taxon>Marchantiophyta</taxon>
        <taxon>Marchantiopsida</taxon>
        <taxon>Marchantiidae</taxon>
        <taxon>Marchantiales</taxon>
        <taxon>Marchantiaceae</taxon>
        <taxon>Marchantia</taxon>
    </lineage>
</organism>
<dbReference type="GO" id="GO:0016787">
    <property type="term" value="F:hydrolase activity"/>
    <property type="evidence" value="ECO:0007669"/>
    <property type="project" value="UniProtKB-KW"/>
</dbReference>
<keyword evidence="13" id="KW-1185">Reference proteome</keyword>
<dbReference type="InterPro" id="IPR000629">
    <property type="entry name" value="RNA-helicase_DEAD-box_CS"/>
</dbReference>
<feature type="compositionally biased region" description="Low complexity" evidence="8">
    <location>
        <begin position="70"/>
        <end position="86"/>
    </location>
</feature>
<protein>
    <recommendedName>
        <fullName evidence="7">ATP-dependent RNA helicase</fullName>
        <ecNumber evidence="7">3.6.4.13</ecNumber>
    </recommendedName>
</protein>
<evidence type="ECO:0000256" key="8">
    <source>
        <dbReference type="SAM" id="MobiDB-lite"/>
    </source>
</evidence>
<gene>
    <name evidence="12" type="ORF">MARPO_0133s0003</name>
</gene>
<dbReference type="EC" id="3.6.4.13" evidence="7"/>
<dbReference type="InterPro" id="IPR027417">
    <property type="entry name" value="P-loop_NTPase"/>
</dbReference>
<dbReference type="EMBL" id="KZ772805">
    <property type="protein sequence ID" value="PTQ29848.1"/>
    <property type="molecule type" value="Genomic_DNA"/>
</dbReference>
<keyword evidence="4 7" id="KW-0067">ATP-binding</keyword>
<feature type="compositionally biased region" description="Basic residues" evidence="8">
    <location>
        <begin position="178"/>
        <end position="195"/>
    </location>
</feature>
<dbReference type="Gene3D" id="3.40.50.300">
    <property type="entry name" value="P-loop containing nucleotide triphosphate hydrolases"/>
    <property type="match status" value="2"/>
</dbReference>
<evidence type="ECO:0000313" key="12">
    <source>
        <dbReference type="EMBL" id="PTQ29849.1"/>
    </source>
</evidence>
<dbReference type="CDD" id="cd17946">
    <property type="entry name" value="DEADc_DDX24"/>
    <property type="match status" value="1"/>
</dbReference>
<name>A0A2R6W7M1_MARPO</name>
<feature type="compositionally biased region" description="Polar residues" evidence="8">
    <location>
        <begin position="219"/>
        <end position="229"/>
    </location>
</feature>
<feature type="compositionally biased region" description="Acidic residues" evidence="8">
    <location>
        <begin position="780"/>
        <end position="792"/>
    </location>
</feature>
<dbReference type="GO" id="GO:0005730">
    <property type="term" value="C:nucleolus"/>
    <property type="evidence" value="ECO:0000318"/>
    <property type="project" value="GO_Central"/>
</dbReference>
<dbReference type="AlphaFoldDB" id="A0A2R6W7M1"/>
<evidence type="ECO:0000256" key="5">
    <source>
        <dbReference type="ARBA" id="ARBA00022884"/>
    </source>
</evidence>
<comment type="domain">
    <text evidence="7">The Q motif is unique to and characteristic of the DEAD box family of RNA helicases and controls ATP binding and hydrolysis.</text>
</comment>
<dbReference type="Pfam" id="PF00271">
    <property type="entry name" value="Helicase_C"/>
    <property type="match status" value="1"/>
</dbReference>
<feature type="domain" description="Helicase ATP-binding" evidence="9">
    <location>
        <begin position="318"/>
        <end position="546"/>
    </location>
</feature>
<dbReference type="Pfam" id="PF00270">
    <property type="entry name" value="DEAD"/>
    <property type="match status" value="1"/>
</dbReference>
<evidence type="ECO:0000256" key="6">
    <source>
        <dbReference type="PROSITE-ProRule" id="PRU00552"/>
    </source>
</evidence>
<keyword evidence="5 7" id="KW-0694">RNA-binding</keyword>
<feature type="compositionally biased region" description="Basic residues" evidence="8">
    <location>
        <begin position="124"/>
        <end position="135"/>
    </location>
</feature>
<feature type="compositionally biased region" description="Polar residues" evidence="8">
    <location>
        <begin position="200"/>
        <end position="211"/>
    </location>
</feature>
<dbReference type="GO" id="GO:0003723">
    <property type="term" value="F:RNA binding"/>
    <property type="evidence" value="ECO:0007669"/>
    <property type="project" value="UniProtKB-UniRule"/>
</dbReference>
<dbReference type="PROSITE" id="PS00039">
    <property type="entry name" value="DEAD_ATP_HELICASE"/>
    <property type="match status" value="1"/>
</dbReference>
<evidence type="ECO:0000256" key="1">
    <source>
        <dbReference type="ARBA" id="ARBA00022741"/>
    </source>
</evidence>
<dbReference type="Gramene" id="Mp5g03860.3">
    <property type="protein sequence ID" value="Mp5g03860.3.cds"/>
    <property type="gene ID" value="Mp5g03860"/>
</dbReference>
<dbReference type="SMART" id="SM00490">
    <property type="entry name" value="HELICc"/>
    <property type="match status" value="1"/>
</dbReference>